<organism evidence="2 3">
    <name type="scientific">Mycena albidolilacea</name>
    <dbReference type="NCBI Taxonomy" id="1033008"/>
    <lineage>
        <taxon>Eukaryota</taxon>
        <taxon>Fungi</taxon>
        <taxon>Dikarya</taxon>
        <taxon>Basidiomycota</taxon>
        <taxon>Agaricomycotina</taxon>
        <taxon>Agaricomycetes</taxon>
        <taxon>Agaricomycetidae</taxon>
        <taxon>Agaricales</taxon>
        <taxon>Marasmiineae</taxon>
        <taxon>Mycenaceae</taxon>
        <taxon>Mycena</taxon>
    </lineage>
</organism>
<accession>A0AAD6ZDJ5</accession>
<evidence type="ECO:0000313" key="3">
    <source>
        <dbReference type="Proteomes" id="UP001218218"/>
    </source>
</evidence>
<protein>
    <submittedName>
        <fullName evidence="2">Uncharacterized protein</fullName>
    </submittedName>
</protein>
<evidence type="ECO:0000313" key="2">
    <source>
        <dbReference type="EMBL" id="KAJ7315767.1"/>
    </source>
</evidence>
<dbReference type="AlphaFoldDB" id="A0AAD6ZDJ5"/>
<dbReference type="Pfam" id="PF18759">
    <property type="entry name" value="Plavaka"/>
    <property type="match status" value="1"/>
</dbReference>
<feature type="region of interest" description="Disordered" evidence="1">
    <location>
        <begin position="231"/>
        <end position="250"/>
    </location>
</feature>
<evidence type="ECO:0000256" key="1">
    <source>
        <dbReference type="SAM" id="MobiDB-lite"/>
    </source>
</evidence>
<name>A0AAD6ZDJ5_9AGAR</name>
<keyword evidence="3" id="KW-1185">Reference proteome</keyword>
<feature type="region of interest" description="Disordered" evidence="1">
    <location>
        <begin position="1"/>
        <end position="22"/>
    </location>
</feature>
<dbReference type="InterPro" id="IPR041078">
    <property type="entry name" value="Plavaka"/>
</dbReference>
<feature type="compositionally biased region" description="Polar residues" evidence="1">
    <location>
        <begin position="1"/>
        <end position="13"/>
    </location>
</feature>
<sequence length="548" mass="61840">MQSETSAEKNLSLGSPVDNPGSLYRGETSVTVAMYQGKSAEEAATSYFYSMVQHTLEYLQDKVFWIWKFVAPGGVSTQLRHIQPFTSKMDWEIVRWAKLRGSGSTAFNALLAIEGVCDSLNLLYGNSVQLNKIIDELPTARPKFEHSEVVVNGESNPSYGITSYGIHSNTAKNRDMEWASMCSQILFTTYSNFIPYERFNVDKDKTIWMYHNMHTGKWWCSAQSRNILAQESSQSSFHPARPSSPSSKIKQPNLSTVYMMLGNIPKEIRRKPSCQAYILLGYLSTSRLKHIKNKSARCRILANVFHACMKYMLSPQKTAGVSGIPVASGDGVTRRGHPIYATFVGDYPEQCLVICTMTGDCPTCEAPRDNLGDDSIFPLRILDEILGALERLDQGPTQYQGVIKHLISWLKEACSEVEIDAHCRRLLPNHNIHLFMNGISDLNRVTGKEYDQIPRFLLGIILDIPLPNGISRDRLIAAVRGLLDFLNLAQYPMHTSETLQLQTDALQIFHENKSVFIKLDIRDDFNIPKIHYGVHYPMYLKLFGSSDN</sequence>
<dbReference type="Proteomes" id="UP001218218">
    <property type="component" value="Unassembled WGS sequence"/>
</dbReference>
<gene>
    <name evidence="2" type="ORF">DFH08DRAFT_820345</name>
</gene>
<dbReference type="EMBL" id="JARIHO010000060">
    <property type="protein sequence ID" value="KAJ7315767.1"/>
    <property type="molecule type" value="Genomic_DNA"/>
</dbReference>
<proteinExistence type="predicted"/>
<comment type="caution">
    <text evidence="2">The sequence shown here is derived from an EMBL/GenBank/DDBJ whole genome shotgun (WGS) entry which is preliminary data.</text>
</comment>
<reference evidence="2" key="1">
    <citation type="submission" date="2023-03" db="EMBL/GenBank/DDBJ databases">
        <title>Massive genome expansion in bonnet fungi (Mycena s.s.) driven by repeated elements and novel gene families across ecological guilds.</title>
        <authorList>
            <consortium name="Lawrence Berkeley National Laboratory"/>
            <person name="Harder C.B."/>
            <person name="Miyauchi S."/>
            <person name="Viragh M."/>
            <person name="Kuo A."/>
            <person name="Thoen E."/>
            <person name="Andreopoulos B."/>
            <person name="Lu D."/>
            <person name="Skrede I."/>
            <person name="Drula E."/>
            <person name="Henrissat B."/>
            <person name="Morin E."/>
            <person name="Kohler A."/>
            <person name="Barry K."/>
            <person name="LaButti K."/>
            <person name="Morin E."/>
            <person name="Salamov A."/>
            <person name="Lipzen A."/>
            <person name="Mereny Z."/>
            <person name="Hegedus B."/>
            <person name="Baldrian P."/>
            <person name="Stursova M."/>
            <person name="Weitz H."/>
            <person name="Taylor A."/>
            <person name="Grigoriev I.V."/>
            <person name="Nagy L.G."/>
            <person name="Martin F."/>
            <person name="Kauserud H."/>
        </authorList>
    </citation>
    <scope>NUCLEOTIDE SEQUENCE</scope>
    <source>
        <strain evidence="2">CBHHK002</strain>
    </source>
</reference>